<dbReference type="PROSITE" id="PS51007">
    <property type="entry name" value="CYTC"/>
    <property type="match status" value="1"/>
</dbReference>
<dbReference type="GO" id="GO:0020037">
    <property type="term" value="F:heme binding"/>
    <property type="evidence" value="ECO:0007669"/>
    <property type="project" value="InterPro"/>
</dbReference>
<proteinExistence type="predicted"/>
<dbReference type="EMBL" id="AY312990">
    <property type="protein sequence ID" value="AAQ75135.1"/>
    <property type="molecule type" value="Genomic_DNA"/>
</dbReference>
<dbReference type="InterPro" id="IPR036909">
    <property type="entry name" value="Cyt_c-like_dom_sf"/>
</dbReference>
<evidence type="ECO:0000256" key="5">
    <source>
        <dbReference type="SAM" id="SignalP"/>
    </source>
</evidence>
<feature type="domain" description="Cytochrome c" evidence="6">
    <location>
        <begin position="191"/>
        <end position="293"/>
    </location>
</feature>
<sequence>MKKIAIATTLAFMFTSTLFAEPNLQKNPEGLKKLAQMAGETSPYYRAKKEVFPKDYFLVSQNLPFLVGTALFHPDSKKLNLTKEQLEKLVEMKKTIVPQSAKMAKKVKEMELKLAKNILDTNATPESQAKLVDEIAKAKADMTKAHLNCIDTVKHLLSPEQFKTLLELASTKQRMQKAKAQQAQPQAKKVDMNSEGAKLFQAKCAICHSTSKPTDMSKVVAPAVMGVMNHVKMKYPEKDKAIAFMKDYVLNPSADKAVCMPQKIKRFGLMPSQKESVTEKELDVILPWMFDNFPPKGFIGMGMMHR</sequence>
<dbReference type="Gene3D" id="1.10.760.10">
    <property type="entry name" value="Cytochrome c-like domain"/>
    <property type="match status" value="1"/>
</dbReference>
<reference evidence="7" key="1">
    <citation type="journal article" date="2003" name="Appl. Environ. Microbiol.">
        <title>Evidence of chemolithoautotrophy in the bacterial community associated with Alvinella pompejana, a hydrothermal vent polychaete.</title>
        <authorList>
            <person name="Campbell B.J."/>
            <person name="Stein J.L."/>
            <person name="Cary S.C."/>
        </authorList>
    </citation>
    <scope>NUCLEOTIDE SEQUENCE</scope>
</reference>
<gene>
    <name evidence="7" type="primary">NT02AP0012</name>
</gene>
<dbReference type="InterPro" id="IPR009056">
    <property type="entry name" value="Cyt_c-like_dom"/>
</dbReference>
<protein>
    <submittedName>
        <fullName evidence="7">Uncharacterized protein NT02AP0012</fullName>
    </submittedName>
</protein>
<keyword evidence="5" id="KW-0732">Signal</keyword>
<organism evidence="7">
    <name type="scientific">Alvinella pompejana epibiont 6C6</name>
    <dbReference type="NCBI Taxonomy" id="244799"/>
    <lineage>
        <taxon>Bacteria</taxon>
        <taxon>Pseudomonadati</taxon>
        <taxon>Campylobacterota</taxon>
    </lineage>
</organism>
<evidence type="ECO:0000256" key="3">
    <source>
        <dbReference type="ARBA" id="ARBA00023004"/>
    </source>
</evidence>
<keyword evidence="1 4" id="KW-0349">Heme</keyword>
<dbReference type="SUPFAM" id="SSF46626">
    <property type="entry name" value="Cytochrome c"/>
    <property type="match status" value="1"/>
</dbReference>
<dbReference type="GO" id="GO:0046872">
    <property type="term" value="F:metal ion binding"/>
    <property type="evidence" value="ECO:0007669"/>
    <property type="project" value="UniProtKB-KW"/>
</dbReference>
<dbReference type="AlphaFoldDB" id="Q6W3P6"/>
<keyword evidence="3 4" id="KW-0408">Iron</keyword>
<feature type="signal peptide" evidence="5">
    <location>
        <begin position="1"/>
        <end position="20"/>
    </location>
</feature>
<dbReference type="Gene3D" id="1.20.120.1490">
    <property type="match status" value="1"/>
</dbReference>
<evidence type="ECO:0000256" key="2">
    <source>
        <dbReference type="ARBA" id="ARBA00022723"/>
    </source>
</evidence>
<dbReference type="GO" id="GO:0009055">
    <property type="term" value="F:electron transfer activity"/>
    <property type="evidence" value="ECO:0007669"/>
    <property type="project" value="InterPro"/>
</dbReference>
<evidence type="ECO:0000313" key="7">
    <source>
        <dbReference type="EMBL" id="AAQ75135.1"/>
    </source>
</evidence>
<accession>Q6W3P6</accession>
<name>Q6W3P6_9BACT</name>
<keyword evidence="2 4" id="KW-0479">Metal-binding</keyword>
<evidence type="ECO:0000256" key="1">
    <source>
        <dbReference type="ARBA" id="ARBA00022617"/>
    </source>
</evidence>
<feature type="chain" id="PRO_5004282176" evidence="5">
    <location>
        <begin position="21"/>
        <end position="306"/>
    </location>
</feature>
<evidence type="ECO:0000259" key="6">
    <source>
        <dbReference type="PROSITE" id="PS51007"/>
    </source>
</evidence>
<evidence type="ECO:0000256" key="4">
    <source>
        <dbReference type="PROSITE-ProRule" id="PRU00433"/>
    </source>
</evidence>